<dbReference type="AlphaFoldDB" id="A0A1I2J0F2"/>
<dbReference type="NCBIfam" id="NF033533">
    <property type="entry name" value="lone7_assoc_B"/>
    <property type="match status" value="1"/>
</dbReference>
<dbReference type="RefSeq" id="WP_093715743.1">
    <property type="nucleotide sequence ID" value="NZ_FONG01000015.1"/>
</dbReference>
<sequence>MPGEQDLTDLTKLDVAALRSFIDHGLTDFQKAITTLRTKPANGSVSLYDMAGDPRPFVIAGMDQDADTGADKLVSNATTVADSIDTVLNKHAAAFTDLKANLNDVIKTMLDTQDQSLTSVDGQKFLSAVEEYEADLGGGSNALTDSLITQ</sequence>
<reference evidence="2" key="1">
    <citation type="submission" date="2016-10" db="EMBL/GenBank/DDBJ databases">
        <authorList>
            <person name="Varghese N."/>
            <person name="Submissions S."/>
        </authorList>
    </citation>
    <scope>NUCLEOTIDE SEQUENCE [LARGE SCALE GENOMIC DNA]</scope>
    <source>
        <strain evidence="2">CGMCC 4.3510</strain>
    </source>
</reference>
<dbReference type="EMBL" id="FONG01000015">
    <property type="protein sequence ID" value="SFF47488.1"/>
    <property type="molecule type" value="Genomic_DNA"/>
</dbReference>
<evidence type="ECO:0008006" key="3">
    <source>
        <dbReference type="Google" id="ProtNLM"/>
    </source>
</evidence>
<accession>A0A1I2J0F2</accession>
<name>A0A1I2J0F2_9ACTN</name>
<gene>
    <name evidence="1" type="ORF">SAMN05216251_115122</name>
</gene>
<keyword evidence="2" id="KW-1185">Reference proteome</keyword>
<dbReference type="Proteomes" id="UP000199323">
    <property type="component" value="Unassembled WGS sequence"/>
</dbReference>
<dbReference type="OrthoDB" id="4227062at2"/>
<evidence type="ECO:0000313" key="1">
    <source>
        <dbReference type="EMBL" id="SFF47488.1"/>
    </source>
</evidence>
<evidence type="ECO:0000313" key="2">
    <source>
        <dbReference type="Proteomes" id="UP000199323"/>
    </source>
</evidence>
<protein>
    <recommendedName>
        <fullName evidence="3">Type VII secretion system-associated protein</fullName>
    </recommendedName>
</protein>
<dbReference type="InterPro" id="IPR049801">
    <property type="entry name" value="T7SS_assoc-like"/>
</dbReference>
<proteinExistence type="predicted"/>
<dbReference type="STRING" id="380248.SAMN05216251_115122"/>
<organism evidence="1 2">
    <name type="scientific">Actinacidiphila alni</name>
    <dbReference type="NCBI Taxonomy" id="380248"/>
    <lineage>
        <taxon>Bacteria</taxon>
        <taxon>Bacillati</taxon>
        <taxon>Actinomycetota</taxon>
        <taxon>Actinomycetes</taxon>
        <taxon>Kitasatosporales</taxon>
        <taxon>Streptomycetaceae</taxon>
        <taxon>Actinacidiphila</taxon>
    </lineage>
</organism>